<keyword evidence="2" id="KW-1185">Reference proteome</keyword>
<dbReference type="PANTHER" id="PTHR40275">
    <property type="entry name" value="SSL7038 PROTEIN"/>
    <property type="match status" value="1"/>
</dbReference>
<dbReference type="RefSeq" id="WP_036560810.1">
    <property type="nucleotide sequence ID" value="NZ_JRNI01000080.1"/>
</dbReference>
<dbReference type="SUPFAM" id="SSF47413">
    <property type="entry name" value="lambda repressor-like DNA-binding domains"/>
    <property type="match status" value="1"/>
</dbReference>
<dbReference type="PANTHER" id="PTHR40275:SF1">
    <property type="entry name" value="SSL7038 PROTEIN"/>
    <property type="match status" value="1"/>
</dbReference>
<dbReference type="NCBIfam" id="TIGR02684">
    <property type="entry name" value="dnstrm_HI1420"/>
    <property type="match status" value="1"/>
</dbReference>
<evidence type="ECO:0000313" key="2">
    <source>
        <dbReference type="Proteomes" id="UP000029629"/>
    </source>
</evidence>
<accession>A0A096A5I9</accession>
<proteinExistence type="predicted"/>
<dbReference type="GO" id="GO:0003677">
    <property type="term" value="F:DNA binding"/>
    <property type="evidence" value="ECO:0007669"/>
    <property type="project" value="InterPro"/>
</dbReference>
<dbReference type="AlphaFoldDB" id="A0A096A5I9"/>
<dbReference type="InterPro" id="IPR010982">
    <property type="entry name" value="Lambda_DNA-bd_dom_sf"/>
</dbReference>
<gene>
    <name evidence="1" type="ORF">HMPREF2130_10660</name>
</gene>
<evidence type="ECO:0000313" key="1">
    <source>
        <dbReference type="EMBL" id="KGF26052.1"/>
    </source>
</evidence>
<protein>
    <submittedName>
        <fullName evidence="1">Addiction module antitoxin</fullName>
    </submittedName>
</protein>
<name>A0A096A5I9_9BURK</name>
<reference evidence="1 2" key="1">
    <citation type="submission" date="2014-07" db="EMBL/GenBank/DDBJ databases">
        <authorList>
            <person name="McCorrison J."/>
            <person name="Sanka R."/>
            <person name="Torralba M."/>
            <person name="Gillis M."/>
            <person name="Haft D.H."/>
            <person name="Methe B."/>
            <person name="Sutton G."/>
            <person name="Nelson K.E."/>
        </authorList>
    </citation>
    <scope>NUCLEOTIDE SEQUENCE [LARGE SCALE GENOMIC DNA]</scope>
    <source>
        <strain evidence="1 2">DNF00040</strain>
    </source>
</reference>
<dbReference type="EMBL" id="JRNI01000080">
    <property type="protein sequence ID" value="KGF26052.1"/>
    <property type="molecule type" value="Genomic_DNA"/>
</dbReference>
<sequence>MTTIEISPYDAAEYLKSEDAIIEYLSAALDENDPALFLAALSDVARARGMTQVAKEAGIGRESLYKALAPNAKPRYDTVLKLMTSMGIRLSIKPTTAP</sequence>
<dbReference type="eggNOG" id="COG3636">
    <property type="taxonomic scope" value="Bacteria"/>
</dbReference>
<dbReference type="Pfam" id="PF21716">
    <property type="entry name" value="dnstrm_HI1420"/>
    <property type="match status" value="1"/>
</dbReference>
<comment type="caution">
    <text evidence="1">The sequence shown here is derived from an EMBL/GenBank/DDBJ whole genome shotgun (WGS) entry which is preliminary data.</text>
</comment>
<dbReference type="OrthoDB" id="9798416at2"/>
<dbReference type="Proteomes" id="UP000029629">
    <property type="component" value="Unassembled WGS sequence"/>
</dbReference>
<organism evidence="1 2">
    <name type="scientific">Oligella urethralis DNF00040</name>
    <dbReference type="NCBI Taxonomy" id="1401065"/>
    <lineage>
        <taxon>Bacteria</taxon>
        <taxon>Pseudomonadati</taxon>
        <taxon>Pseudomonadota</taxon>
        <taxon>Betaproteobacteria</taxon>
        <taxon>Burkholderiales</taxon>
        <taxon>Alcaligenaceae</taxon>
        <taxon>Oligella</taxon>
    </lineage>
</organism>
<dbReference type="InterPro" id="IPR014057">
    <property type="entry name" value="HI1420"/>
</dbReference>